<dbReference type="eggNOG" id="COG1268">
    <property type="taxonomic scope" value="Bacteria"/>
</dbReference>
<evidence type="ECO:0000256" key="2">
    <source>
        <dbReference type="PIRNR" id="PIRNR016661"/>
    </source>
</evidence>
<dbReference type="Pfam" id="PF02632">
    <property type="entry name" value="BioY"/>
    <property type="match status" value="1"/>
</dbReference>
<keyword evidence="2" id="KW-0813">Transport</keyword>
<evidence type="ECO:0000313" key="4">
    <source>
        <dbReference type="EMBL" id="GAK55830.1"/>
    </source>
</evidence>
<dbReference type="PANTHER" id="PTHR34295">
    <property type="entry name" value="BIOTIN TRANSPORTER BIOY"/>
    <property type="match status" value="1"/>
</dbReference>
<keyword evidence="5" id="KW-1185">Reference proteome</keyword>
<proteinExistence type="inferred from homology"/>
<accession>A0A081BU25</accession>
<dbReference type="STRING" id="1499967.U27_02789"/>
<dbReference type="HOGENOM" id="CLU_077931_2_0_0"/>
<keyword evidence="2 3" id="KW-0472">Membrane</keyword>
<feature type="transmembrane region" description="Helical" evidence="3">
    <location>
        <begin position="100"/>
        <end position="122"/>
    </location>
</feature>
<reference evidence="4" key="1">
    <citation type="journal article" date="2015" name="PeerJ">
        <title>First genomic representation of candidate bacterial phylum KSB3 points to enhanced environmental sensing as a trigger of wastewater bulking.</title>
        <authorList>
            <person name="Sekiguchi Y."/>
            <person name="Ohashi A."/>
            <person name="Parks D.H."/>
            <person name="Yamauchi T."/>
            <person name="Tyson G.W."/>
            <person name="Hugenholtz P."/>
        </authorList>
    </citation>
    <scope>NUCLEOTIDE SEQUENCE [LARGE SCALE GENOMIC DNA]</scope>
</reference>
<dbReference type="InterPro" id="IPR003784">
    <property type="entry name" value="BioY"/>
</dbReference>
<dbReference type="PANTHER" id="PTHR34295:SF1">
    <property type="entry name" value="BIOTIN TRANSPORTER BIOY"/>
    <property type="match status" value="1"/>
</dbReference>
<keyword evidence="3" id="KW-0812">Transmembrane</keyword>
<keyword evidence="2" id="KW-1003">Cell membrane</keyword>
<evidence type="ECO:0000256" key="1">
    <source>
        <dbReference type="ARBA" id="ARBA00010692"/>
    </source>
</evidence>
<feature type="transmembrane region" description="Helical" evidence="3">
    <location>
        <begin position="58"/>
        <end position="80"/>
    </location>
</feature>
<dbReference type="Proteomes" id="UP000030661">
    <property type="component" value="Unassembled WGS sequence"/>
</dbReference>
<dbReference type="PIRSF" id="PIRSF016661">
    <property type="entry name" value="BioY"/>
    <property type="match status" value="1"/>
</dbReference>
<organism evidence="4">
    <name type="scientific">Vecturithrix granuli</name>
    <dbReference type="NCBI Taxonomy" id="1499967"/>
    <lineage>
        <taxon>Bacteria</taxon>
        <taxon>Candidatus Moduliflexota</taxon>
        <taxon>Candidatus Vecturitrichia</taxon>
        <taxon>Candidatus Vecturitrichales</taxon>
        <taxon>Candidatus Vecturitrichaceae</taxon>
        <taxon>Candidatus Vecturithrix</taxon>
    </lineage>
</organism>
<comment type="similarity">
    <text evidence="1 2">Belongs to the BioY family.</text>
</comment>
<feature type="transmembrane region" description="Helical" evidence="3">
    <location>
        <begin position="27"/>
        <end position="46"/>
    </location>
</feature>
<dbReference type="EMBL" id="DF820464">
    <property type="protein sequence ID" value="GAK55830.1"/>
    <property type="molecule type" value="Genomic_DNA"/>
</dbReference>
<gene>
    <name evidence="4" type="ORF">U27_02789</name>
</gene>
<feature type="transmembrane region" description="Helical" evidence="3">
    <location>
        <begin position="134"/>
        <end position="156"/>
    </location>
</feature>
<sequence>MFMRDTTLRSPLVDVIWPARSLTRDSLLVIATSLLLALSAQVGFPLPFSPVPVTFQTFVVLAAGAVLGSRLGALSVLVYLTEGMIGLPFFAKGAAGIAYLRGATGGYLLGFVAAAFVVGLLVERGWGRKVSTAMMAMGIGNVVLYVFGIAWLQTILNISTTKALFLGLYPFIAGDLYKIGIGALLLPVLGNFLGNPKD</sequence>
<evidence type="ECO:0000256" key="3">
    <source>
        <dbReference type="SAM" id="Phobius"/>
    </source>
</evidence>
<keyword evidence="3" id="KW-1133">Transmembrane helix</keyword>
<name>A0A081BU25_VECG1</name>
<dbReference type="AlphaFoldDB" id="A0A081BU25"/>
<dbReference type="Gene3D" id="1.10.1760.20">
    <property type="match status" value="1"/>
</dbReference>
<dbReference type="GO" id="GO:0005886">
    <property type="term" value="C:plasma membrane"/>
    <property type="evidence" value="ECO:0007669"/>
    <property type="project" value="UniProtKB-SubCell"/>
</dbReference>
<protein>
    <recommendedName>
        <fullName evidence="2">Biotin transporter</fullName>
    </recommendedName>
</protein>
<comment type="subcellular location">
    <subcellularLocation>
        <location evidence="2">Cell membrane</location>
        <topology evidence="2">Multi-pass membrane protein</topology>
    </subcellularLocation>
</comment>
<evidence type="ECO:0000313" key="5">
    <source>
        <dbReference type="Proteomes" id="UP000030661"/>
    </source>
</evidence>
<dbReference type="GO" id="GO:0015225">
    <property type="term" value="F:biotin transmembrane transporter activity"/>
    <property type="evidence" value="ECO:0007669"/>
    <property type="project" value="UniProtKB-UniRule"/>
</dbReference>